<dbReference type="PANTHER" id="PTHR37625">
    <property type="entry name" value="OUTER MEMBRANE LIPOPROTEIN-RELATED"/>
    <property type="match status" value="1"/>
</dbReference>
<dbReference type="InterPro" id="IPR017734">
    <property type="entry name" value="T6SS_SciN"/>
</dbReference>
<dbReference type="Proteomes" id="UP000078225">
    <property type="component" value="Unassembled WGS sequence"/>
</dbReference>
<proteinExistence type="predicted"/>
<evidence type="ECO:0000313" key="2">
    <source>
        <dbReference type="Proteomes" id="UP000078225"/>
    </source>
</evidence>
<dbReference type="AlphaFoldDB" id="A0A1B7L3P3"/>
<name>A0A1B7L3P3_9ENTR</name>
<dbReference type="Pfam" id="PF12790">
    <property type="entry name" value="T6SS-SciN"/>
    <property type="match status" value="1"/>
</dbReference>
<dbReference type="Gene3D" id="2.60.40.4150">
    <property type="entry name" value="Type VI secretion system, lipoprotein SciN"/>
    <property type="match status" value="1"/>
</dbReference>
<evidence type="ECO:0000313" key="1">
    <source>
        <dbReference type="EMBL" id="OAT76865.1"/>
    </source>
</evidence>
<sequence>MMKTRLMRQGLLAFFMVALALLSGCVSSSRTVPAKYNLVFMAHPQINQSAPLKIRVFLLKSDADFMSADFYSLQNNPQGVLGANLLNSDQFFLMPGQQNKQLTGQSTPDARFIGIMAEYQSLDGKKWRVSLPLPAPSEDSFYKFWKWSSDTLEAHLFLDINGIRVVNE</sequence>
<dbReference type="STRING" id="1691903.A9B99_05990"/>
<accession>A0A1B7L3P3</accession>
<dbReference type="PROSITE" id="PS51257">
    <property type="entry name" value="PROKAR_LIPOPROTEIN"/>
    <property type="match status" value="1"/>
</dbReference>
<dbReference type="EMBL" id="LYRP01000012">
    <property type="protein sequence ID" value="OAT76865.1"/>
    <property type="molecule type" value="Genomic_DNA"/>
</dbReference>
<organism evidence="1 2">
    <name type="scientific">Mangrovibacter phragmitis</name>
    <dbReference type="NCBI Taxonomy" id="1691903"/>
    <lineage>
        <taxon>Bacteria</taxon>
        <taxon>Pseudomonadati</taxon>
        <taxon>Pseudomonadota</taxon>
        <taxon>Gammaproteobacteria</taxon>
        <taxon>Enterobacterales</taxon>
        <taxon>Enterobacteriaceae</taxon>
        <taxon>Mangrovibacter</taxon>
    </lineage>
</organism>
<dbReference type="NCBIfam" id="TIGR03352">
    <property type="entry name" value="VI_chp_3"/>
    <property type="match status" value="1"/>
</dbReference>
<keyword evidence="2" id="KW-1185">Reference proteome</keyword>
<gene>
    <name evidence="1" type="ORF">A9B99_05990</name>
</gene>
<keyword evidence="1" id="KW-0449">Lipoprotein</keyword>
<reference evidence="2" key="1">
    <citation type="submission" date="2016-05" db="EMBL/GenBank/DDBJ databases">
        <authorList>
            <person name="Behera P."/>
            <person name="Vaishampayan P."/>
            <person name="Singh N."/>
            <person name="Raina V."/>
            <person name="Suar M."/>
            <person name="Pattnaik A."/>
            <person name="Rastogi G."/>
        </authorList>
    </citation>
    <scope>NUCLEOTIDE SEQUENCE [LARGE SCALE GENOMIC DNA]</scope>
    <source>
        <strain evidence="2">MP23</strain>
    </source>
</reference>
<protein>
    <submittedName>
        <fullName evidence="1">Type VI secretion system-associated lipoprotein</fullName>
    </submittedName>
</protein>
<comment type="caution">
    <text evidence="1">The sequence shown here is derived from an EMBL/GenBank/DDBJ whole genome shotgun (WGS) entry which is preliminary data.</text>
</comment>
<dbReference type="InterPro" id="IPR038706">
    <property type="entry name" value="Type_VI_SciN-like_sf"/>
</dbReference>
<dbReference type="PANTHER" id="PTHR37625:SF4">
    <property type="entry name" value="OUTER MEMBRANE LIPOPROTEIN"/>
    <property type="match status" value="1"/>
</dbReference>